<dbReference type="EMBL" id="BAAAMR010000056">
    <property type="protein sequence ID" value="GAA2151046.1"/>
    <property type="molecule type" value="Genomic_DNA"/>
</dbReference>
<proteinExistence type="predicted"/>
<dbReference type="Gene3D" id="3.40.630.30">
    <property type="match status" value="1"/>
</dbReference>
<feature type="domain" description="N-acetyltransferase" evidence="1">
    <location>
        <begin position="21"/>
        <end position="160"/>
    </location>
</feature>
<accession>A0ABP5LP24</accession>
<protein>
    <submittedName>
        <fullName evidence="2">GNAT family N-acetyltransferase</fullName>
    </submittedName>
</protein>
<evidence type="ECO:0000259" key="1">
    <source>
        <dbReference type="PROSITE" id="PS51186"/>
    </source>
</evidence>
<dbReference type="Pfam" id="PF00583">
    <property type="entry name" value="Acetyltransf_1"/>
    <property type="match status" value="1"/>
</dbReference>
<organism evidence="2 3">
    <name type="scientific">Actinomadura napierensis</name>
    <dbReference type="NCBI Taxonomy" id="267854"/>
    <lineage>
        <taxon>Bacteria</taxon>
        <taxon>Bacillati</taxon>
        <taxon>Actinomycetota</taxon>
        <taxon>Actinomycetes</taxon>
        <taxon>Streptosporangiales</taxon>
        <taxon>Thermomonosporaceae</taxon>
        <taxon>Actinomadura</taxon>
    </lineage>
</organism>
<dbReference type="InterPro" id="IPR000182">
    <property type="entry name" value="GNAT_dom"/>
</dbReference>
<dbReference type="CDD" id="cd04301">
    <property type="entry name" value="NAT_SF"/>
    <property type="match status" value="1"/>
</dbReference>
<evidence type="ECO:0000313" key="3">
    <source>
        <dbReference type="Proteomes" id="UP001501020"/>
    </source>
</evidence>
<dbReference type="PROSITE" id="PS51186">
    <property type="entry name" value="GNAT"/>
    <property type="match status" value="1"/>
</dbReference>
<keyword evidence="3" id="KW-1185">Reference proteome</keyword>
<comment type="caution">
    <text evidence="2">The sequence shown here is derived from an EMBL/GenBank/DDBJ whole genome shotgun (WGS) entry which is preliminary data.</text>
</comment>
<evidence type="ECO:0000313" key="2">
    <source>
        <dbReference type="EMBL" id="GAA2151046.1"/>
    </source>
</evidence>
<dbReference type="Proteomes" id="UP001501020">
    <property type="component" value="Unassembled WGS sequence"/>
</dbReference>
<name>A0ABP5LP24_9ACTN</name>
<dbReference type="SUPFAM" id="SSF55729">
    <property type="entry name" value="Acyl-CoA N-acyltransferases (Nat)"/>
    <property type="match status" value="1"/>
</dbReference>
<sequence>MTYVEMTARDQLIAATPVPGLALEPLDRTSPMVPDILARVGTPYGWKSSRRTPDEWQAWFAENPRRTFALVTFEGEPAGIVAYDPHDHEVEIKSFGLLPDFVGKGLGGYALTLGIQRAWELSSTARRVWLHTSSFDHPNALPNYHRRGFHTFKTEKATRP</sequence>
<gene>
    <name evidence="2" type="ORF">GCM10009727_55820</name>
</gene>
<reference evidence="3" key="1">
    <citation type="journal article" date="2019" name="Int. J. Syst. Evol. Microbiol.">
        <title>The Global Catalogue of Microorganisms (GCM) 10K type strain sequencing project: providing services to taxonomists for standard genome sequencing and annotation.</title>
        <authorList>
            <consortium name="The Broad Institute Genomics Platform"/>
            <consortium name="The Broad Institute Genome Sequencing Center for Infectious Disease"/>
            <person name="Wu L."/>
            <person name="Ma J."/>
        </authorList>
    </citation>
    <scope>NUCLEOTIDE SEQUENCE [LARGE SCALE GENOMIC DNA]</scope>
    <source>
        <strain evidence="3">JCM 13850</strain>
    </source>
</reference>
<dbReference type="InterPro" id="IPR016181">
    <property type="entry name" value="Acyl_CoA_acyltransferase"/>
</dbReference>